<evidence type="ECO:0000256" key="3">
    <source>
        <dbReference type="ARBA" id="ARBA00022679"/>
    </source>
</evidence>
<dbReference type="Gene3D" id="3.30.200.20">
    <property type="entry name" value="Phosphorylase Kinase, domain 1"/>
    <property type="match status" value="1"/>
</dbReference>
<keyword evidence="4" id="KW-0547">Nucleotide-binding</keyword>
<comment type="catalytic activity">
    <reaction evidence="8">
        <text>L-seryl-[protein] + ATP = O-phospho-L-seryl-[protein] + ADP + H(+)</text>
        <dbReference type="Rhea" id="RHEA:17989"/>
        <dbReference type="Rhea" id="RHEA-COMP:9863"/>
        <dbReference type="Rhea" id="RHEA-COMP:11604"/>
        <dbReference type="ChEBI" id="CHEBI:15378"/>
        <dbReference type="ChEBI" id="CHEBI:29999"/>
        <dbReference type="ChEBI" id="CHEBI:30616"/>
        <dbReference type="ChEBI" id="CHEBI:83421"/>
        <dbReference type="ChEBI" id="CHEBI:456216"/>
        <dbReference type="EC" id="2.7.11.1"/>
    </reaction>
</comment>
<keyword evidence="6" id="KW-0067">ATP-binding</keyword>
<dbReference type="GO" id="GO:0005524">
    <property type="term" value="F:ATP binding"/>
    <property type="evidence" value="ECO:0007669"/>
    <property type="project" value="UniProtKB-KW"/>
</dbReference>
<evidence type="ECO:0000256" key="6">
    <source>
        <dbReference type="ARBA" id="ARBA00022840"/>
    </source>
</evidence>
<feature type="domain" description="Protein kinase" evidence="9">
    <location>
        <begin position="97"/>
        <end position="415"/>
    </location>
</feature>
<dbReference type="Proteomes" id="UP000636709">
    <property type="component" value="Unassembled WGS sequence"/>
</dbReference>
<gene>
    <name evidence="10" type="ORF">HU200_049153</name>
</gene>
<dbReference type="AlphaFoldDB" id="A0A835E8R7"/>
<dbReference type="InterPro" id="IPR000719">
    <property type="entry name" value="Prot_kinase_dom"/>
</dbReference>
<accession>A0A835E8R7</accession>
<dbReference type="SMART" id="SM00220">
    <property type="entry name" value="S_TKc"/>
    <property type="match status" value="1"/>
</dbReference>
<dbReference type="PANTHER" id="PTHR27006">
    <property type="entry name" value="PROMASTIGOTE SURFACE ANTIGEN PROTEIN PSA"/>
    <property type="match status" value="1"/>
</dbReference>
<evidence type="ECO:0000313" key="11">
    <source>
        <dbReference type="Proteomes" id="UP000636709"/>
    </source>
</evidence>
<evidence type="ECO:0000256" key="4">
    <source>
        <dbReference type="ARBA" id="ARBA00022741"/>
    </source>
</evidence>
<dbReference type="EMBL" id="JACEFO010002214">
    <property type="protein sequence ID" value="KAF8672908.1"/>
    <property type="molecule type" value="Genomic_DNA"/>
</dbReference>
<dbReference type="Gene3D" id="1.10.510.10">
    <property type="entry name" value="Transferase(Phosphotransferase) domain 1"/>
    <property type="match status" value="1"/>
</dbReference>
<keyword evidence="2" id="KW-0723">Serine/threonine-protein kinase</keyword>
<proteinExistence type="predicted"/>
<comment type="caution">
    <text evidence="10">The sequence shown here is derived from an EMBL/GenBank/DDBJ whole genome shotgun (WGS) entry which is preliminary data.</text>
</comment>
<dbReference type="FunFam" id="1.10.510.10:FF:001023">
    <property type="entry name" value="Os07g0541700 protein"/>
    <property type="match status" value="1"/>
</dbReference>
<comment type="catalytic activity">
    <reaction evidence="7">
        <text>L-threonyl-[protein] + ATP = O-phospho-L-threonyl-[protein] + ADP + H(+)</text>
        <dbReference type="Rhea" id="RHEA:46608"/>
        <dbReference type="Rhea" id="RHEA-COMP:11060"/>
        <dbReference type="Rhea" id="RHEA-COMP:11605"/>
        <dbReference type="ChEBI" id="CHEBI:15378"/>
        <dbReference type="ChEBI" id="CHEBI:30013"/>
        <dbReference type="ChEBI" id="CHEBI:30616"/>
        <dbReference type="ChEBI" id="CHEBI:61977"/>
        <dbReference type="ChEBI" id="CHEBI:456216"/>
        <dbReference type="EC" id="2.7.11.1"/>
    </reaction>
</comment>
<dbReference type="SUPFAM" id="SSF56112">
    <property type="entry name" value="Protein kinase-like (PK-like)"/>
    <property type="match status" value="1"/>
</dbReference>
<dbReference type="EC" id="2.7.11.1" evidence="1"/>
<dbReference type="CDD" id="cd21037">
    <property type="entry name" value="MLKL_NTD"/>
    <property type="match status" value="1"/>
</dbReference>
<evidence type="ECO:0000256" key="5">
    <source>
        <dbReference type="ARBA" id="ARBA00022777"/>
    </source>
</evidence>
<evidence type="ECO:0000256" key="2">
    <source>
        <dbReference type="ARBA" id="ARBA00022527"/>
    </source>
</evidence>
<reference evidence="10" key="1">
    <citation type="submission" date="2020-07" db="EMBL/GenBank/DDBJ databases">
        <title>Genome sequence and genetic diversity analysis of an under-domesticated orphan crop, white fonio (Digitaria exilis).</title>
        <authorList>
            <person name="Bennetzen J.L."/>
            <person name="Chen S."/>
            <person name="Ma X."/>
            <person name="Wang X."/>
            <person name="Yssel A.E.J."/>
            <person name="Chaluvadi S.R."/>
            <person name="Johnson M."/>
            <person name="Gangashetty P."/>
            <person name="Hamidou F."/>
            <person name="Sanogo M.D."/>
            <person name="Zwaenepoel A."/>
            <person name="Wallace J."/>
            <person name="Van De Peer Y."/>
            <person name="Van Deynze A."/>
        </authorList>
    </citation>
    <scope>NUCLEOTIDE SEQUENCE</scope>
    <source>
        <tissue evidence="10">Leaves</tissue>
    </source>
</reference>
<dbReference type="Pfam" id="PF00069">
    <property type="entry name" value="Pkinase"/>
    <property type="match status" value="1"/>
</dbReference>
<dbReference type="PANTHER" id="PTHR27006:SF601">
    <property type="entry name" value="PROTEIN KINASE DOMAIN-CONTAINING PROTEIN"/>
    <property type="match status" value="1"/>
</dbReference>
<evidence type="ECO:0000256" key="7">
    <source>
        <dbReference type="ARBA" id="ARBA00047899"/>
    </source>
</evidence>
<dbReference type="GO" id="GO:0004674">
    <property type="term" value="F:protein serine/threonine kinase activity"/>
    <property type="evidence" value="ECO:0007669"/>
    <property type="project" value="UniProtKB-KW"/>
</dbReference>
<evidence type="ECO:0000259" key="9">
    <source>
        <dbReference type="PROSITE" id="PS50011"/>
    </source>
</evidence>
<keyword evidence="11" id="KW-1185">Reference proteome</keyword>
<dbReference type="PROSITE" id="PS00108">
    <property type="entry name" value="PROTEIN_KINASE_ST"/>
    <property type="match status" value="1"/>
</dbReference>
<name>A0A835E8R7_9POAL</name>
<dbReference type="GO" id="GO:0007166">
    <property type="term" value="P:cell surface receptor signaling pathway"/>
    <property type="evidence" value="ECO:0007669"/>
    <property type="project" value="InterPro"/>
</dbReference>
<protein>
    <recommendedName>
        <fullName evidence="1">non-specific serine/threonine protein kinase</fullName>
        <ecNumber evidence="1">2.7.11.1</ecNumber>
    </recommendedName>
</protein>
<sequence>MADIALGSVEKIVKIALKIKEAMQTVKQNEKECRDIQRCVARVSALIKRLDETTETMKDKVMRDALEDMAESLQRALEFVTECQTGDMAKELSRVQDDIVRKLQLGNFATNVQTTIMVSNIQASGAPDHPSPTTQPRREVIDGRESKACYLYHCLQQLKGATRDFSEENIIGRGGSATVYKQDSLYDAINIFIDLNHKNILRPLGYSHEIVMVLVSNNGKYISAPEERFWTRLINWSSRFKVIQGIAQGLHYLHEKGVLHLDLKPSNILLDSHMNARINDFGVAKMLDHGDVEICVNFLVGTLSRGYIAPEHLSHGVLSAKNDVYAFGITLLRTISTMCISEHPGARGSAAWAWEARVAVRMELFDLSLCDKSQLIQIKRCMEIGLLCVETDRTDRPTMEEVLAMLNGEKGLPALKRPFGV</sequence>
<evidence type="ECO:0000313" key="10">
    <source>
        <dbReference type="EMBL" id="KAF8672908.1"/>
    </source>
</evidence>
<organism evidence="10 11">
    <name type="scientific">Digitaria exilis</name>
    <dbReference type="NCBI Taxonomy" id="1010633"/>
    <lineage>
        <taxon>Eukaryota</taxon>
        <taxon>Viridiplantae</taxon>
        <taxon>Streptophyta</taxon>
        <taxon>Embryophyta</taxon>
        <taxon>Tracheophyta</taxon>
        <taxon>Spermatophyta</taxon>
        <taxon>Magnoliopsida</taxon>
        <taxon>Liliopsida</taxon>
        <taxon>Poales</taxon>
        <taxon>Poaceae</taxon>
        <taxon>PACMAD clade</taxon>
        <taxon>Panicoideae</taxon>
        <taxon>Panicodae</taxon>
        <taxon>Paniceae</taxon>
        <taxon>Anthephorinae</taxon>
        <taxon>Digitaria</taxon>
    </lineage>
</organism>
<evidence type="ECO:0000256" key="8">
    <source>
        <dbReference type="ARBA" id="ARBA00048679"/>
    </source>
</evidence>
<dbReference type="PROSITE" id="PS50011">
    <property type="entry name" value="PROTEIN_KINASE_DOM"/>
    <property type="match status" value="1"/>
</dbReference>
<evidence type="ECO:0000256" key="1">
    <source>
        <dbReference type="ARBA" id="ARBA00012513"/>
    </source>
</evidence>
<dbReference type="InterPro" id="IPR011009">
    <property type="entry name" value="Kinase-like_dom_sf"/>
</dbReference>
<dbReference type="OrthoDB" id="666247at2759"/>
<keyword evidence="3" id="KW-0808">Transferase</keyword>
<dbReference type="InterPro" id="IPR008271">
    <property type="entry name" value="Ser/Thr_kinase_AS"/>
</dbReference>
<dbReference type="InterPro" id="IPR059179">
    <property type="entry name" value="MLKL-like_MCAfunc"/>
</dbReference>
<dbReference type="InterPro" id="IPR036537">
    <property type="entry name" value="Adaptor_Cbl_N_dom_sf"/>
</dbReference>
<keyword evidence="5" id="KW-0418">Kinase</keyword>
<dbReference type="Gene3D" id="1.20.930.20">
    <property type="entry name" value="Adaptor protein Cbl, N-terminal domain"/>
    <property type="match status" value="1"/>
</dbReference>